<feature type="transmembrane region" description="Helical" evidence="6">
    <location>
        <begin position="279"/>
        <end position="302"/>
    </location>
</feature>
<feature type="transmembrane region" description="Helical" evidence="6">
    <location>
        <begin position="322"/>
        <end position="344"/>
    </location>
</feature>
<evidence type="ECO:0000256" key="5">
    <source>
        <dbReference type="SAM" id="MobiDB-lite"/>
    </source>
</evidence>
<dbReference type="AlphaFoldDB" id="A0AAD7X7Z9"/>
<reference evidence="7" key="1">
    <citation type="submission" date="2022-11" db="EMBL/GenBank/DDBJ databases">
        <title>Genome Sequence of Cubamyces cubensis.</title>
        <authorList>
            <person name="Buettner E."/>
        </authorList>
    </citation>
    <scope>NUCLEOTIDE SEQUENCE</scope>
    <source>
        <strain evidence="7">MPL-01</strain>
    </source>
</reference>
<feature type="transmembrane region" description="Helical" evidence="6">
    <location>
        <begin position="78"/>
        <end position="102"/>
    </location>
</feature>
<protein>
    <recommendedName>
        <fullName evidence="9">Magnesium transporter</fullName>
    </recommendedName>
</protein>
<feature type="transmembrane region" description="Helical" evidence="6">
    <location>
        <begin position="35"/>
        <end position="58"/>
    </location>
</feature>
<comment type="subcellular location">
    <subcellularLocation>
        <location evidence="1">Membrane</location>
        <topology evidence="1">Multi-pass membrane protein</topology>
    </subcellularLocation>
</comment>
<dbReference type="Proteomes" id="UP001215151">
    <property type="component" value="Unassembled WGS sequence"/>
</dbReference>
<keyword evidence="8" id="KW-1185">Reference proteome</keyword>
<feature type="transmembrane region" description="Helical" evidence="6">
    <location>
        <begin position="126"/>
        <end position="146"/>
    </location>
</feature>
<feature type="transmembrane region" description="Helical" evidence="6">
    <location>
        <begin position="155"/>
        <end position="176"/>
    </location>
</feature>
<evidence type="ECO:0000256" key="1">
    <source>
        <dbReference type="ARBA" id="ARBA00004141"/>
    </source>
</evidence>
<feature type="transmembrane region" description="Helical" evidence="6">
    <location>
        <begin position="196"/>
        <end position="214"/>
    </location>
</feature>
<evidence type="ECO:0008006" key="9">
    <source>
        <dbReference type="Google" id="ProtNLM"/>
    </source>
</evidence>
<dbReference type="EMBL" id="JAPEVG010000298">
    <property type="protein sequence ID" value="KAJ8469261.1"/>
    <property type="molecule type" value="Genomic_DNA"/>
</dbReference>
<evidence type="ECO:0000313" key="7">
    <source>
        <dbReference type="EMBL" id="KAJ8469261.1"/>
    </source>
</evidence>
<feature type="compositionally biased region" description="Basic and acidic residues" evidence="5">
    <location>
        <begin position="557"/>
        <end position="566"/>
    </location>
</feature>
<gene>
    <name evidence="7" type="ORF">ONZ51_g9115</name>
</gene>
<evidence type="ECO:0000256" key="2">
    <source>
        <dbReference type="ARBA" id="ARBA00022692"/>
    </source>
</evidence>
<sequence length="566" mass="61414">MESATLTSTSILDSPTIVPEAPLDDPVPAHHASPVVAFIIGLAIITLASILNAAGLNLTKLDHVRTSAIPKSARRREFLRPLWLLGMILYILSQLIGSTLALEYMRAGEYHMVSITDGMLTSPPEYVAPLGSTSLIFNFLFAKFLVNTPVMKNDIYGTIIVIVGVIGIVAFGSINSGLGTETDAHHLTYLWTRGNWLAYFFFMAFALIFLYIFTSQLDQVHTARGDLHAEPFAGMRARAAALPSASTYVGRALAFWENAMLWTREKLELWTAAHDDKRIAWTLGIGWACCGGGLAGGCLVFAKAAVKLISGAMSHENTGNQFGHASVVFTFILLAVTAVCQIICLNKGLAIYDSTLVVPVFYGVYTGLGFLDSLIFNDEVDAYQSWTLFLIFVSMIVLVSGVVLLTYKKPDEKASAPSAVPLSARGRRTPKKGGPSLGDEEEALHDVEEGDEGDAMWQLGEASDDEEDGTRSPRPTSPRPQGSPRVQRRASGLKLGMGSGRSRSPRPRQRGEGEHESMLADHEAEEDEARESTSSDATLARPDTATFVDDDGFGPWKSHEGRKLGE</sequence>
<evidence type="ECO:0000256" key="3">
    <source>
        <dbReference type="ARBA" id="ARBA00022989"/>
    </source>
</evidence>
<feature type="compositionally biased region" description="Basic and acidic residues" evidence="5">
    <location>
        <begin position="509"/>
        <end position="522"/>
    </location>
</feature>
<dbReference type="Pfam" id="PF05653">
    <property type="entry name" value="Mg_trans_NIPA"/>
    <property type="match status" value="1"/>
</dbReference>
<dbReference type="GO" id="GO:0015095">
    <property type="term" value="F:magnesium ion transmembrane transporter activity"/>
    <property type="evidence" value="ECO:0007669"/>
    <property type="project" value="InterPro"/>
</dbReference>
<dbReference type="PANTHER" id="PTHR12570:SF82">
    <property type="entry name" value="NIPA-LIKE PROTEIN 3"/>
    <property type="match status" value="1"/>
</dbReference>
<organism evidence="7 8">
    <name type="scientific">Trametes cubensis</name>
    <dbReference type="NCBI Taxonomy" id="1111947"/>
    <lineage>
        <taxon>Eukaryota</taxon>
        <taxon>Fungi</taxon>
        <taxon>Dikarya</taxon>
        <taxon>Basidiomycota</taxon>
        <taxon>Agaricomycotina</taxon>
        <taxon>Agaricomycetes</taxon>
        <taxon>Polyporales</taxon>
        <taxon>Polyporaceae</taxon>
        <taxon>Trametes</taxon>
    </lineage>
</organism>
<proteinExistence type="predicted"/>
<dbReference type="GO" id="GO:0016020">
    <property type="term" value="C:membrane"/>
    <property type="evidence" value="ECO:0007669"/>
    <property type="project" value="UniProtKB-SubCell"/>
</dbReference>
<evidence type="ECO:0000256" key="6">
    <source>
        <dbReference type="SAM" id="Phobius"/>
    </source>
</evidence>
<comment type="caution">
    <text evidence="7">The sequence shown here is derived from an EMBL/GenBank/DDBJ whole genome shotgun (WGS) entry which is preliminary data.</text>
</comment>
<accession>A0AAD7X7Z9</accession>
<dbReference type="PANTHER" id="PTHR12570">
    <property type="match status" value="1"/>
</dbReference>
<keyword evidence="4 6" id="KW-0472">Membrane</keyword>
<dbReference type="InterPro" id="IPR008521">
    <property type="entry name" value="Mg_trans_NIPA"/>
</dbReference>
<feature type="transmembrane region" description="Helical" evidence="6">
    <location>
        <begin position="356"/>
        <end position="376"/>
    </location>
</feature>
<feature type="transmembrane region" description="Helical" evidence="6">
    <location>
        <begin position="388"/>
        <end position="407"/>
    </location>
</feature>
<keyword evidence="2 6" id="KW-0812">Transmembrane</keyword>
<feature type="region of interest" description="Disordered" evidence="5">
    <location>
        <begin position="414"/>
        <end position="566"/>
    </location>
</feature>
<feature type="compositionally biased region" description="Acidic residues" evidence="5">
    <location>
        <begin position="438"/>
        <end position="454"/>
    </location>
</feature>
<evidence type="ECO:0000313" key="8">
    <source>
        <dbReference type="Proteomes" id="UP001215151"/>
    </source>
</evidence>
<keyword evidence="3 6" id="KW-1133">Transmembrane helix</keyword>
<name>A0AAD7X7Z9_9APHY</name>
<evidence type="ECO:0000256" key="4">
    <source>
        <dbReference type="ARBA" id="ARBA00023136"/>
    </source>
</evidence>